<evidence type="ECO:0000313" key="2">
    <source>
        <dbReference type="EMBL" id="TFU20904.1"/>
    </source>
</evidence>
<dbReference type="Gene3D" id="3.40.630.30">
    <property type="match status" value="1"/>
</dbReference>
<reference evidence="2 3" key="1">
    <citation type="submission" date="2019-03" db="EMBL/GenBank/DDBJ databases">
        <title>Diversity of the mouse oral microbiome.</title>
        <authorList>
            <person name="Joseph S."/>
            <person name="Aduse-Opoku J."/>
            <person name="Curtis M."/>
            <person name="Wade W."/>
            <person name="Hashim A."/>
        </authorList>
    </citation>
    <scope>NUCLEOTIDE SEQUENCE [LARGE SCALE GENOMIC DNA]</scope>
    <source>
        <strain evidence="3">irhom_31</strain>
    </source>
</reference>
<name>A0A4Y9F141_9MICC</name>
<accession>A0A4Y9F141</accession>
<dbReference type="CDD" id="cd04301">
    <property type="entry name" value="NAT_SF"/>
    <property type="match status" value="1"/>
</dbReference>
<dbReference type="Pfam" id="PF13673">
    <property type="entry name" value="Acetyltransf_10"/>
    <property type="match status" value="1"/>
</dbReference>
<dbReference type="GO" id="GO:0016747">
    <property type="term" value="F:acyltransferase activity, transferring groups other than amino-acyl groups"/>
    <property type="evidence" value="ECO:0007669"/>
    <property type="project" value="InterPro"/>
</dbReference>
<dbReference type="STRING" id="85336.A7979_05720"/>
<gene>
    <name evidence="2" type="ORF">E4U03_10400</name>
</gene>
<proteinExistence type="predicted"/>
<organism evidence="2 3">
    <name type="scientific">Rothia nasimurium</name>
    <dbReference type="NCBI Taxonomy" id="85336"/>
    <lineage>
        <taxon>Bacteria</taxon>
        <taxon>Bacillati</taxon>
        <taxon>Actinomycetota</taxon>
        <taxon>Actinomycetes</taxon>
        <taxon>Micrococcales</taxon>
        <taxon>Micrococcaceae</taxon>
        <taxon>Rothia</taxon>
    </lineage>
</organism>
<sequence length="159" mass="18056">MFTLKFFYDLTLDELNEIYLLRGLVFVVGQKITEENEIDRADRQALHFFHANKRGEVLAYLRLFDLATFSDESHPAEPGAWTLGRVAVHPDARGTGLGRRLLNEALTWIEENTEAERISISAQAYLADSYYGAAGFEVVGDPYLEAGIEHVHMVRPIER</sequence>
<feature type="domain" description="N-acetyltransferase" evidence="1">
    <location>
        <begin position="5"/>
        <end position="158"/>
    </location>
</feature>
<dbReference type="InterPro" id="IPR000182">
    <property type="entry name" value="GNAT_dom"/>
</dbReference>
<dbReference type="EMBL" id="SPQC01000044">
    <property type="protein sequence ID" value="TFU20904.1"/>
    <property type="molecule type" value="Genomic_DNA"/>
</dbReference>
<protein>
    <submittedName>
        <fullName evidence="2">GNAT family N-acetyltransferase</fullName>
    </submittedName>
</protein>
<keyword evidence="2" id="KW-0808">Transferase</keyword>
<dbReference type="AlphaFoldDB" id="A0A4Y9F141"/>
<dbReference type="RefSeq" id="WP_135013624.1">
    <property type="nucleotide sequence ID" value="NZ_JADGLK010000044.1"/>
</dbReference>
<dbReference type="Proteomes" id="UP000297951">
    <property type="component" value="Unassembled WGS sequence"/>
</dbReference>
<dbReference type="SUPFAM" id="SSF55729">
    <property type="entry name" value="Acyl-CoA N-acyltransferases (Nat)"/>
    <property type="match status" value="1"/>
</dbReference>
<dbReference type="PROSITE" id="PS51186">
    <property type="entry name" value="GNAT"/>
    <property type="match status" value="1"/>
</dbReference>
<evidence type="ECO:0000259" key="1">
    <source>
        <dbReference type="PROSITE" id="PS51186"/>
    </source>
</evidence>
<dbReference type="InterPro" id="IPR016181">
    <property type="entry name" value="Acyl_CoA_acyltransferase"/>
</dbReference>
<dbReference type="OrthoDB" id="9796171at2"/>
<comment type="caution">
    <text evidence="2">The sequence shown here is derived from an EMBL/GenBank/DDBJ whole genome shotgun (WGS) entry which is preliminary data.</text>
</comment>
<evidence type="ECO:0000313" key="3">
    <source>
        <dbReference type="Proteomes" id="UP000297951"/>
    </source>
</evidence>